<organism evidence="2 3">
    <name type="scientific">Caerostris extrusa</name>
    <name type="common">Bark spider</name>
    <name type="synonym">Caerostris bankana</name>
    <dbReference type="NCBI Taxonomy" id="172846"/>
    <lineage>
        <taxon>Eukaryota</taxon>
        <taxon>Metazoa</taxon>
        <taxon>Ecdysozoa</taxon>
        <taxon>Arthropoda</taxon>
        <taxon>Chelicerata</taxon>
        <taxon>Arachnida</taxon>
        <taxon>Araneae</taxon>
        <taxon>Araneomorphae</taxon>
        <taxon>Entelegynae</taxon>
        <taxon>Araneoidea</taxon>
        <taxon>Araneidae</taxon>
        <taxon>Caerostris</taxon>
    </lineage>
</organism>
<reference evidence="2 3" key="1">
    <citation type="submission" date="2021-06" db="EMBL/GenBank/DDBJ databases">
        <title>Caerostris extrusa draft genome.</title>
        <authorList>
            <person name="Kono N."/>
            <person name="Arakawa K."/>
        </authorList>
    </citation>
    <scope>NUCLEOTIDE SEQUENCE [LARGE SCALE GENOMIC DNA]</scope>
</reference>
<dbReference type="Proteomes" id="UP001054945">
    <property type="component" value="Unassembled WGS sequence"/>
</dbReference>
<gene>
    <name evidence="2" type="primary">NANS</name>
    <name evidence="2" type="ORF">CEXT_152161</name>
</gene>
<dbReference type="PANTHER" id="PTHR42966:SF1">
    <property type="entry name" value="SIALIC ACID SYNTHASE"/>
    <property type="match status" value="1"/>
</dbReference>
<dbReference type="Gene3D" id="3.20.20.70">
    <property type="entry name" value="Aldolase class I"/>
    <property type="match status" value="1"/>
</dbReference>
<dbReference type="GO" id="GO:0016051">
    <property type="term" value="P:carbohydrate biosynthetic process"/>
    <property type="evidence" value="ECO:0007669"/>
    <property type="project" value="InterPro"/>
</dbReference>
<proteinExistence type="predicted"/>
<evidence type="ECO:0000313" key="2">
    <source>
        <dbReference type="EMBL" id="GIX74196.1"/>
    </source>
</evidence>
<dbReference type="AlphaFoldDB" id="A0AAV4MQB1"/>
<keyword evidence="3" id="KW-1185">Reference proteome</keyword>
<dbReference type="PANTHER" id="PTHR42966">
    <property type="entry name" value="N-ACETYLNEURAMINATE SYNTHASE"/>
    <property type="match status" value="1"/>
</dbReference>
<dbReference type="InterPro" id="IPR013785">
    <property type="entry name" value="Aldolase_TIM"/>
</dbReference>
<dbReference type="EMBL" id="BPLR01020042">
    <property type="protein sequence ID" value="GIX74196.1"/>
    <property type="molecule type" value="Genomic_DNA"/>
</dbReference>
<comment type="caution">
    <text evidence="2">The sequence shown here is derived from an EMBL/GenBank/DDBJ whole genome shotgun (WGS) entry which is preliminary data.</text>
</comment>
<dbReference type="InterPro" id="IPR013132">
    <property type="entry name" value="PseI/NeuA/B-like_N"/>
</dbReference>
<accession>A0AAV4MQB1</accession>
<dbReference type="SUPFAM" id="SSF51569">
    <property type="entry name" value="Aldolase"/>
    <property type="match status" value="1"/>
</dbReference>
<protein>
    <submittedName>
        <fullName evidence="2">Sialic acid synthase</fullName>
    </submittedName>
</protein>
<evidence type="ECO:0000313" key="3">
    <source>
        <dbReference type="Proteomes" id="UP001054945"/>
    </source>
</evidence>
<feature type="domain" description="PseI/NeuA/B-like" evidence="1">
    <location>
        <begin position="46"/>
        <end position="209"/>
    </location>
</feature>
<sequence>MHSCSEHICRGFNITATRRIDDNSPCFIVAEIGQNHQGDINIARRLIDLAANSEVDCVKFQKSYLPKRFTKEALNQPYTGENSWGSTYGEHRNYLEFSKEDFRNLKLYAENRGLFFAATGMDKVSVDFLNSINVPLFKVGSADATNLPLLKHIATFQKPIFISTGMSTEREVQKMYKIISRENNCIALLQCTSCYPTPIQNVNLNVIKDKKFLQVVCNDP</sequence>
<evidence type="ECO:0000259" key="1">
    <source>
        <dbReference type="Pfam" id="PF03102"/>
    </source>
</evidence>
<dbReference type="InterPro" id="IPR051690">
    <property type="entry name" value="PseI-like"/>
</dbReference>
<dbReference type="GO" id="GO:0047444">
    <property type="term" value="F:N-acylneuraminate-9-phosphate synthase activity"/>
    <property type="evidence" value="ECO:0007669"/>
    <property type="project" value="TreeGrafter"/>
</dbReference>
<name>A0AAV4MQB1_CAEEX</name>
<dbReference type="Pfam" id="PF03102">
    <property type="entry name" value="NeuB"/>
    <property type="match status" value="1"/>
</dbReference>